<reference evidence="1 2" key="1">
    <citation type="journal article" date="2011" name="BMC Genomics">
        <title>Insight into cross-talk between intra-amoebal pathogens.</title>
        <authorList>
            <person name="Gimenez G."/>
            <person name="Bertelli C."/>
            <person name="Moliner C."/>
            <person name="Robert C."/>
            <person name="Raoult D."/>
            <person name="Fournier P.E."/>
            <person name="Greub G."/>
        </authorList>
    </citation>
    <scope>NUCLEOTIDE SEQUENCE [LARGE SCALE GENOMIC DNA]</scope>
    <source>
        <strain evidence="1 2">LLAP12</strain>
    </source>
</reference>
<proteinExistence type="predicted"/>
<dbReference type="EMBL" id="JH413793">
    <property type="protein sequence ID" value="EHL32782.1"/>
    <property type="molecule type" value="Genomic_DNA"/>
</dbReference>
<dbReference type="InterPro" id="IPR032675">
    <property type="entry name" value="LRR_dom_sf"/>
</dbReference>
<dbReference type="STRING" id="658187.LDG_5019"/>
<dbReference type="Proteomes" id="UP000002770">
    <property type="component" value="Unassembled WGS sequence"/>
</dbReference>
<dbReference type="OrthoDB" id="5653517at2"/>
<evidence type="ECO:0000313" key="2">
    <source>
        <dbReference type="Proteomes" id="UP000002770"/>
    </source>
</evidence>
<dbReference type="SUPFAM" id="SSF52047">
    <property type="entry name" value="RNI-like"/>
    <property type="match status" value="1"/>
</dbReference>
<evidence type="ECO:0000313" key="1">
    <source>
        <dbReference type="EMBL" id="EHL32782.1"/>
    </source>
</evidence>
<organism evidence="1 2">
    <name type="scientific">Legionella drancourtii LLAP12</name>
    <dbReference type="NCBI Taxonomy" id="658187"/>
    <lineage>
        <taxon>Bacteria</taxon>
        <taxon>Pseudomonadati</taxon>
        <taxon>Pseudomonadota</taxon>
        <taxon>Gammaproteobacteria</taxon>
        <taxon>Legionellales</taxon>
        <taxon>Legionellaceae</taxon>
        <taxon>Legionella</taxon>
    </lineage>
</organism>
<keyword evidence="2" id="KW-1185">Reference proteome</keyword>
<sequence length="708" mass="80148">MNEKIEQLARLTGTQLDNNKYDYHLGHQTYLDATPLTSVLLNNQVESLYIEYSTFSFTRMSQVINLSNLIVDALKQNTSLKTLILKDSGIANSLADVMGALIYHPSIQTLDLRVYHPSDLNQEFVKSLAALLKENVNLVNLKSRYLDFGDTDISELANAIANSTSLKKLALNGWKLSAENKQRLYAALKANKSLMEIECSGAYVGSDQELVSDIKEIKMSKNMTSSNPIPMQVNHMVEIADLDPAEVLTNLYLYVQSLWNRTAITKEVVLQKARNMLADNTFVTTLFDVPINVNFLGNAFDSQDYDHLYGTGGGSYVINEIRKTSRPKCIIFDRDDTLIDRYNQIINPGKMVSMIKAIAETPQCKMGIASLGSLTIESDPAILAFKTTSAITNNTPIAYAQFGRTTFANSMIDVDGIRYDEKNPVLRARDSFLAAEMQIPTLTSGQVKKADDFGDWNIVNGDERQIKLNPETVWTAKIGQTIIKIRAKEFFENHSNYVDGDCKIAAVFQILDQQKLKLKDTPELRALGFINTITPPDYKEIAAQDVIFLDDKSSNCSYLRSTGMTAIDVNADRTYISKLQSVLPTDANEKYISLQHEDEKRQELIDDLQRYINRINPGKKLNLDEINFQAGFRFFKESQATNRRANYRLALYLMNELTNRKNSIEAVFEQHEMNQLRINFGATRKINSDELNNIIEKEQRFMADPVFW</sequence>
<accession>G9EIL4</accession>
<dbReference type="Gene3D" id="3.80.10.10">
    <property type="entry name" value="Ribonuclease Inhibitor"/>
    <property type="match status" value="1"/>
</dbReference>
<dbReference type="AlphaFoldDB" id="G9EIL4"/>
<dbReference type="RefSeq" id="WP_006869011.1">
    <property type="nucleotide sequence ID" value="NZ_JH413793.1"/>
</dbReference>
<protein>
    <submittedName>
        <fullName evidence="1">Uncharacterized protein</fullName>
    </submittedName>
</protein>
<dbReference type="HOGENOM" id="CLU_389705_0_0_6"/>
<gene>
    <name evidence="1" type="ORF">LDG_5019</name>
</gene>
<dbReference type="InParanoid" id="G9EIL4"/>
<name>G9EIL4_9GAMM</name>